<reference evidence="6" key="1">
    <citation type="submission" date="2025-08" db="UniProtKB">
        <authorList>
            <consortium name="Ensembl"/>
        </authorList>
    </citation>
    <scope>IDENTIFICATION</scope>
</reference>
<evidence type="ECO:0000256" key="2">
    <source>
        <dbReference type="ARBA" id="ARBA00023157"/>
    </source>
</evidence>
<dbReference type="FunFam" id="2.60.40.10:FF:000049">
    <property type="entry name" value="Leukocyte immunoglobulin-like receptor subfamily B member 1"/>
    <property type="match status" value="1"/>
</dbReference>
<evidence type="ECO:0000313" key="7">
    <source>
        <dbReference type="Proteomes" id="UP000694407"/>
    </source>
</evidence>
<keyword evidence="2" id="KW-1015">Disulfide bond</keyword>
<accession>A0A8C5YQL9</accession>
<keyword evidence="1" id="KW-0732">Signal</keyword>
<feature type="region of interest" description="Disordered" evidence="4">
    <location>
        <begin position="86"/>
        <end position="106"/>
    </location>
</feature>
<dbReference type="InterPro" id="IPR007110">
    <property type="entry name" value="Ig-like_dom"/>
</dbReference>
<sequence>MIPRGRPVTIVCRAPAGFEDSRLEKEGSSQIWDKKNSSPSEREARFLFPSMSEDTAGRYRCRYLKSTWSELSEDLRLVLSREDVTQVTTPVPAQPSGRHTGTGVKQVSSVETTMISTGAAGTWREGAMTYPAPLRMWPQGRDVAPGR</sequence>
<dbReference type="PANTHER" id="PTHR11738:SF129">
    <property type="entry name" value="LEUKOCYTE-ASSOCIATED IMMUNOGLOBULIN-LIKE RECEPTOR 1"/>
    <property type="match status" value="1"/>
</dbReference>
<evidence type="ECO:0000256" key="1">
    <source>
        <dbReference type="ARBA" id="ARBA00022729"/>
    </source>
</evidence>
<dbReference type="InterPro" id="IPR050412">
    <property type="entry name" value="Ig-like_Receptors_ImmuneReg"/>
</dbReference>
<dbReference type="Pfam" id="PF13895">
    <property type="entry name" value="Ig_2"/>
    <property type="match status" value="1"/>
</dbReference>
<evidence type="ECO:0000313" key="6">
    <source>
        <dbReference type="Ensembl" id="ENSMMMP00000002463.1"/>
    </source>
</evidence>
<evidence type="ECO:0000256" key="3">
    <source>
        <dbReference type="ARBA" id="ARBA00023319"/>
    </source>
</evidence>
<feature type="region of interest" description="Disordered" evidence="4">
    <location>
        <begin position="21"/>
        <end position="42"/>
    </location>
</feature>
<protein>
    <recommendedName>
        <fullName evidence="5">Ig-like domain-containing protein</fullName>
    </recommendedName>
</protein>
<dbReference type="InterPro" id="IPR013783">
    <property type="entry name" value="Ig-like_fold"/>
</dbReference>
<dbReference type="PANTHER" id="PTHR11738">
    <property type="entry name" value="MHC CLASS I NK CELL RECEPTOR"/>
    <property type="match status" value="1"/>
</dbReference>
<evidence type="ECO:0000259" key="5">
    <source>
        <dbReference type="PROSITE" id="PS50835"/>
    </source>
</evidence>
<dbReference type="Proteomes" id="UP000694407">
    <property type="component" value="Unplaced"/>
</dbReference>
<dbReference type="GO" id="GO:0002764">
    <property type="term" value="P:immune response-regulating signaling pathway"/>
    <property type="evidence" value="ECO:0007669"/>
    <property type="project" value="TreeGrafter"/>
</dbReference>
<dbReference type="SUPFAM" id="SSF48726">
    <property type="entry name" value="Immunoglobulin"/>
    <property type="match status" value="1"/>
</dbReference>
<dbReference type="GO" id="GO:0005886">
    <property type="term" value="C:plasma membrane"/>
    <property type="evidence" value="ECO:0007669"/>
    <property type="project" value="TreeGrafter"/>
</dbReference>
<name>A0A8C5YQL9_MARMA</name>
<evidence type="ECO:0000256" key="4">
    <source>
        <dbReference type="SAM" id="MobiDB-lite"/>
    </source>
</evidence>
<reference evidence="6" key="2">
    <citation type="submission" date="2025-09" db="UniProtKB">
        <authorList>
            <consortium name="Ensembl"/>
        </authorList>
    </citation>
    <scope>IDENTIFICATION</scope>
</reference>
<dbReference type="InterPro" id="IPR036179">
    <property type="entry name" value="Ig-like_dom_sf"/>
</dbReference>
<feature type="domain" description="Ig-like" evidence="5">
    <location>
        <begin position="1"/>
        <end position="72"/>
    </location>
</feature>
<organism evidence="6 7">
    <name type="scientific">Marmota marmota marmota</name>
    <name type="common">Alpine marmot</name>
    <dbReference type="NCBI Taxonomy" id="9994"/>
    <lineage>
        <taxon>Eukaryota</taxon>
        <taxon>Metazoa</taxon>
        <taxon>Chordata</taxon>
        <taxon>Craniata</taxon>
        <taxon>Vertebrata</taxon>
        <taxon>Euteleostomi</taxon>
        <taxon>Mammalia</taxon>
        <taxon>Eutheria</taxon>
        <taxon>Euarchontoglires</taxon>
        <taxon>Glires</taxon>
        <taxon>Rodentia</taxon>
        <taxon>Sciuromorpha</taxon>
        <taxon>Sciuridae</taxon>
        <taxon>Xerinae</taxon>
        <taxon>Marmotini</taxon>
        <taxon>Marmota</taxon>
    </lineage>
</organism>
<dbReference type="Gene3D" id="2.60.40.10">
    <property type="entry name" value="Immunoglobulins"/>
    <property type="match status" value="1"/>
</dbReference>
<keyword evidence="3" id="KW-0393">Immunoglobulin domain</keyword>
<dbReference type="Ensembl" id="ENSMMMT00000002786.1">
    <property type="protein sequence ID" value="ENSMMMP00000002463.1"/>
    <property type="gene ID" value="ENSMMMG00000002288.1"/>
</dbReference>
<dbReference type="GeneTree" id="ENSGT00960000189822"/>
<proteinExistence type="predicted"/>
<dbReference type="AlphaFoldDB" id="A0A8C5YQL9"/>
<keyword evidence="7" id="KW-1185">Reference proteome</keyword>
<dbReference type="PROSITE" id="PS50835">
    <property type="entry name" value="IG_LIKE"/>
    <property type="match status" value="1"/>
</dbReference>